<sequence>MAPNLFLCVKKTVTPWTWCSPRVTSNSGRMYLYSGNEPVEGLYAISPRGKRYLVAVMPNGDKDVDNIFQTANNNSKGDKSEKVGFGKANVTQITDMTLPLQRAKRYDERSNAKYSSCLACTRTNIMQADKAMSSIKFILNNTISSPVAKHCNHKIQQASTQSSPITPNQQDRNGYRFLAKHLQIEYNTILGRWMFSSEIRMRSIVAPMCRSLTCMETDMSVCGKTKDRKLFCLDDGVSWVVGNAKRKELYKDGEFLFVVDEKTGVVRRQTVSEVKRSRERIRRRMGKILALDAEGEYVPLLRYLEGA</sequence>
<comment type="caution">
    <text evidence="1">The sequence shown here is derived from an EMBL/GenBank/DDBJ whole genome shotgun (WGS) entry which is preliminary data.</text>
</comment>
<organism evidence="1 2">
    <name type="scientific">Oculimacula yallundae</name>
    <dbReference type="NCBI Taxonomy" id="86028"/>
    <lineage>
        <taxon>Eukaryota</taxon>
        <taxon>Fungi</taxon>
        <taxon>Dikarya</taxon>
        <taxon>Ascomycota</taxon>
        <taxon>Pezizomycotina</taxon>
        <taxon>Leotiomycetes</taxon>
        <taxon>Helotiales</taxon>
        <taxon>Ploettnerulaceae</taxon>
        <taxon>Oculimacula</taxon>
    </lineage>
</organism>
<proteinExistence type="predicted"/>
<evidence type="ECO:0000313" key="2">
    <source>
        <dbReference type="Proteomes" id="UP001595075"/>
    </source>
</evidence>
<dbReference type="EMBL" id="JAZHXI010000001">
    <property type="protein sequence ID" value="KAL2075605.1"/>
    <property type="molecule type" value="Genomic_DNA"/>
</dbReference>
<evidence type="ECO:0000313" key="1">
    <source>
        <dbReference type="EMBL" id="KAL2075605.1"/>
    </source>
</evidence>
<name>A0ABR4D0H8_9HELO</name>
<protein>
    <submittedName>
        <fullName evidence="1">Uncharacterized protein</fullName>
    </submittedName>
</protein>
<dbReference type="Proteomes" id="UP001595075">
    <property type="component" value="Unassembled WGS sequence"/>
</dbReference>
<keyword evidence="2" id="KW-1185">Reference proteome</keyword>
<reference evidence="1 2" key="1">
    <citation type="journal article" date="2024" name="Commun. Biol.">
        <title>Comparative genomic analysis of thermophilic fungi reveals convergent evolutionary adaptations and gene losses.</title>
        <authorList>
            <person name="Steindorff A.S."/>
            <person name="Aguilar-Pontes M.V."/>
            <person name="Robinson A.J."/>
            <person name="Andreopoulos B."/>
            <person name="LaButti K."/>
            <person name="Kuo A."/>
            <person name="Mondo S."/>
            <person name="Riley R."/>
            <person name="Otillar R."/>
            <person name="Haridas S."/>
            <person name="Lipzen A."/>
            <person name="Grimwood J."/>
            <person name="Schmutz J."/>
            <person name="Clum A."/>
            <person name="Reid I.D."/>
            <person name="Moisan M.C."/>
            <person name="Butler G."/>
            <person name="Nguyen T.T.M."/>
            <person name="Dewar K."/>
            <person name="Conant G."/>
            <person name="Drula E."/>
            <person name="Henrissat B."/>
            <person name="Hansel C."/>
            <person name="Singer S."/>
            <person name="Hutchinson M.I."/>
            <person name="de Vries R.P."/>
            <person name="Natvig D.O."/>
            <person name="Powell A.J."/>
            <person name="Tsang A."/>
            <person name="Grigoriev I.V."/>
        </authorList>
    </citation>
    <scope>NUCLEOTIDE SEQUENCE [LARGE SCALE GENOMIC DNA]</scope>
    <source>
        <strain evidence="1 2">CBS 494.80</strain>
    </source>
</reference>
<accession>A0ABR4D0H8</accession>
<gene>
    <name evidence="1" type="ORF">VTL71DRAFT_548</name>
</gene>